<evidence type="ECO:0000256" key="16">
    <source>
        <dbReference type="ARBA" id="ARBA00023212"/>
    </source>
</evidence>
<evidence type="ECO:0000256" key="5">
    <source>
        <dbReference type="ARBA" id="ARBA00004510"/>
    </source>
</evidence>
<feature type="region of interest" description="Disordered" evidence="23">
    <location>
        <begin position="81"/>
        <end position="225"/>
    </location>
</feature>
<dbReference type="GO" id="GO:0061061">
    <property type="term" value="P:muscle structure development"/>
    <property type="evidence" value="ECO:0007669"/>
    <property type="project" value="TreeGrafter"/>
</dbReference>
<organism evidence="26 27">
    <name type="scientific">Kryptolebias marmoratus</name>
    <name type="common">Mangrove killifish</name>
    <name type="synonym">Rivulus marmoratus</name>
    <dbReference type="NCBI Taxonomy" id="37003"/>
    <lineage>
        <taxon>Eukaryota</taxon>
        <taxon>Metazoa</taxon>
        <taxon>Chordata</taxon>
        <taxon>Craniata</taxon>
        <taxon>Vertebrata</taxon>
        <taxon>Euteleostomi</taxon>
        <taxon>Actinopterygii</taxon>
        <taxon>Neopterygii</taxon>
        <taxon>Teleostei</taxon>
        <taxon>Neoteleostei</taxon>
        <taxon>Acanthomorphata</taxon>
        <taxon>Ovalentaria</taxon>
        <taxon>Atherinomorphae</taxon>
        <taxon>Cyprinodontiformes</taxon>
        <taxon>Rivulidae</taxon>
        <taxon>Kryptolebias</taxon>
    </lineage>
</organism>
<dbReference type="KEGG" id="kmr:108238878"/>
<dbReference type="SMART" id="SM00228">
    <property type="entry name" value="PDZ"/>
    <property type="match status" value="1"/>
</dbReference>
<evidence type="ECO:0000256" key="15">
    <source>
        <dbReference type="ARBA" id="ARBA00023136"/>
    </source>
</evidence>
<evidence type="ECO:0000256" key="8">
    <source>
        <dbReference type="ARBA" id="ARBA00022490"/>
    </source>
</evidence>
<dbReference type="FunFam" id="2.30.42.10:FF:000055">
    <property type="entry name" value="PDZ and LIM domain protein 3"/>
    <property type="match status" value="1"/>
</dbReference>
<dbReference type="InterPro" id="IPR031847">
    <property type="entry name" value="PDLI1-4/Zasp-like_mid"/>
</dbReference>
<dbReference type="GO" id="GO:0003779">
    <property type="term" value="F:actin binding"/>
    <property type="evidence" value="ECO:0007669"/>
    <property type="project" value="TreeGrafter"/>
</dbReference>
<dbReference type="CDD" id="cd06753">
    <property type="entry name" value="PDZ_PDLIM-like"/>
    <property type="match status" value="1"/>
</dbReference>
<reference evidence="26" key="1">
    <citation type="submission" date="2025-08" db="UniProtKB">
        <authorList>
            <consortium name="Ensembl"/>
        </authorList>
    </citation>
    <scope>IDENTIFICATION</scope>
</reference>
<dbReference type="PROSITE" id="PS00478">
    <property type="entry name" value="LIM_DOMAIN_1"/>
    <property type="match status" value="1"/>
</dbReference>
<keyword evidence="11" id="KW-0967">Endosome</keyword>
<evidence type="ECO:0000256" key="13">
    <source>
        <dbReference type="ARBA" id="ARBA00023018"/>
    </source>
</evidence>
<dbReference type="GO" id="GO:0031941">
    <property type="term" value="C:filamentous actin"/>
    <property type="evidence" value="ECO:0007669"/>
    <property type="project" value="TreeGrafter"/>
</dbReference>
<dbReference type="InterPro" id="IPR036034">
    <property type="entry name" value="PDZ_sf"/>
</dbReference>
<dbReference type="STRING" id="37003.ENSKMAP00000015834"/>
<dbReference type="SUPFAM" id="SSF50156">
    <property type="entry name" value="PDZ domain-like"/>
    <property type="match status" value="1"/>
</dbReference>
<keyword evidence="8" id="KW-0963">Cytoplasm</keyword>
<evidence type="ECO:0000256" key="1">
    <source>
        <dbReference type="ARBA" id="ARBA00004123"/>
    </source>
</evidence>
<dbReference type="InterPro" id="IPR001478">
    <property type="entry name" value="PDZ"/>
</dbReference>
<dbReference type="GeneID" id="108238878"/>
<keyword evidence="27" id="KW-1185">Reference proteome</keyword>
<keyword evidence="15" id="KW-0472">Membrane</keyword>
<keyword evidence="14 22" id="KW-0440">LIM domain</keyword>
<dbReference type="GO" id="GO:0005634">
    <property type="term" value="C:nucleus"/>
    <property type="evidence" value="ECO:0007669"/>
    <property type="project" value="UniProtKB-SubCell"/>
</dbReference>
<dbReference type="GO" id="GO:0030027">
    <property type="term" value="C:lamellipodium"/>
    <property type="evidence" value="ECO:0007669"/>
    <property type="project" value="UniProtKB-SubCell"/>
</dbReference>
<evidence type="ECO:0000256" key="9">
    <source>
        <dbReference type="ARBA" id="ARBA00022599"/>
    </source>
</evidence>
<keyword evidence="18" id="KW-0966">Cell projection</keyword>
<evidence type="ECO:0000256" key="3">
    <source>
        <dbReference type="ARBA" id="ARBA00004245"/>
    </source>
</evidence>
<evidence type="ECO:0000256" key="14">
    <source>
        <dbReference type="ARBA" id="ARBA00023038"/>
    </source>
</evidence>
<keyword evidence="13" id="KW-0770">Synapse</keyword>
<evidence type="ECO:0000256" key="20">
    <source>
        <dbReference type="ARBA" id="ARBA00039369"/>
    </source>
</evidence>
<evidence type="ECO:0000256" key="18">
    <source>
        <dbReference type="ARBA" id="ARBA00023273"/>
    </source>
</evidence>
<dbReference type="SUPFAM" id="SSF57716">
    <property type="entry name" value="Glucocorticoid receptor-like (DNA-binding domain)"/>
    <property type="match status" value="2"/>
</dbReference>
<comment type="function">
    <text evidence="21">Suppresses SRC activation by recognizing and binding to active SRC and facilitating PTPN13-mediated dephosphorylation of SRC 'Tyr-419' leading to its inactivation. Inactivated SRC dissociates from this protein allowing the initiation of a new SRC inactivation cycle. Involved in reorganization of the actin cytoskeleton. In nonmuscle cells, binds to ACTN1 (alpha-actinin-1), increases the affinity of ACTN1 to F-actin (filamentous actin), and promotes formation of actin stress fibers. Involved in regulation of the synaptic AMPA receptor transport in dendritic spines of hippocampal pyramidal neurons directing the receptors toward an insertion at the postsynaptic membrane. Links endosomal surface-internalized GRIA1-containing AMPA receptors to the alpha-actinin/actin cytoskeleton. Increases AMPA receptor-mediated excitatory postsynaptic currents in neurons.</text>
</comment>
<protein>
    <recommendedName>
        <fullName evidence="20">PDZ and LIM domain protein 4</fullName>
    </recommendedName>
</protein>
<evidence type="ECO:0000256" key="2">
    <source>
        <dbReference type="ARBA" id="ARBA00004159"/>
    </source>
</evidence>
<feature type="domain" description="PDZ" evidence="25">
    <location>
        <begin position="8"/>
        <end position="84"/>
    </location>
</feature>
<dbReference type="GO" id="GO:0046872">
    <property type="term" value="F:metal ion binding"/>
    <property type="evidence" value="ECO:0007669"/>
    <property type="project" value="UniProtKB-KW"/>
</dbReference>
<evidence type="ECO:0000256" key="12">
    <source>
        <dbReference type="ARBA" id="ARBA00022833"/>
    </source>
</evidence>
<sequence>MPQTVTLKGPSPWGFRLVGGRDFSTPLTVSRVTPGSKAAQGDLCPGDTILAINGDSTEQMTHMEAQNRIKLCTQQLTLNISRSGSGDRVWSPTLSEDGKTSPYMEHDSQNFHPITCGYGSIGRKPSYSSEPQSPQPSQPPQPPQPPQLTHLNNGHSRPNNGYSYGYGNGTGHAQYNNPAGLYTPNGSNEDRALPNKMGGLSLSATHSPEPPLQSPGGRNGFNPQSDVYKMLQDYEEPASEPKQSGSFKYLQEILEAEDGGMSPTERLRQLKSPIRSPIPKLGSPITNPVANPMSGLQKLPQCTRCCNGIVGTIVKARDKLYHPDCFMCDDCGINLKQRGYFFIEDNLYCETHAKARVQPPEGYDVVAVYPNSKVELV</sequence>
<evidence type="ECO:0000256" key="22">
    <source>
        <dbReference type="PROSITE-ProRule" id="PRU00125"/>
    </source>
</evidence>
<evidence type="ECO:0000256" key="10">
    <source>
        <dbReference type="ARBA" id="ARBA00022723"/>
    </source>
</evidence>
<dbReference type="GO" id="GO:0051371">
    <property type="term" value="F:muscle alpha-actinin binding"/>
    <property type="evidence" value="ECO:0007669"/>
    <property type="project" value="TreeGrafter"/>
</dbReference>
<keyword evidence="12 22" id="KW-0862">Zinc</keyword>
<dbReference type="FunFam" id="2.10.110.10:FF:000026">
    <property type="entry name" value="PDZ and LIM domain protein 3"/>
    <property type="match status" value="1"/>
</dbReference>
<keyword evidence="16" id="KW-0206">Cytoskeleton</keyword>
<dbReference type="GO" id="GO:0005912">
    <property type="term" value="C:adherens junction"/>
    <property type="evidence" value="ECO:0007669"/>
    <property type="project" value="TreeGrafter"/>
</dbReference>
<dbReference type="Pfam" id="PF00595">
    <property type="entry name" value="PDZ"/>
    <property type="match status" value="1"/>
</dbReference>
<dbReference type="InterPro" id="IPR001781">
    <property type="entry name" value="Znf_LIM"/>
</dbReference>
<dbReference type="GO" id="GO:0055038">
    <property type="term" value="C:recycling endosome membrane"/>
    <property type="evidence" value="ECO:0007669"/>
    <property type="project" value="UniProtKB-SubCell"/>
</dbReference>
<evidence type="ECO:0000256" key="7">
    <source>
        <dbReference type="ARBA" id="ARBA00004556"/>
    </source>
</evidence>
<dbReference type="GO" id="GO:0007507">
    <property type="term" value="P:heart development"/>
    <property type="evidence" value="ECO:0007669"/>
    <property type="project" value="TreeGrafter"/>
</dbReference>
<dbReference type="Proteomes" id="UP000264800">
    <property type="component" value="Unplaced"/>
</dbReference>
<dbReference type="GO" id="GO:0043197">
    <property type="term" value="C:dendritic spine"/>
    <property type="evidence" value="ECO:0007669"/>
    <property type="project" value="UniProtKB-SubCell"/>
</dbReference>
<evidence type="ECO:0000256" key="6">
    <source>
        <dbReference type="ARBA" id="ARBA00004552"/>
    </source>
</evidence>
<comment type="subcellular location">
    <subcellularLocation>
        <location evidence="6">Cell projection</location>
        <location evidence="6">Dendritic spine</location>
    </subcellularLocation>
    <subcellularLocation>
        <location evidence="5">Cell projection</location>
        <location evidence="5">Lamellipodium</location>
    </subcellularLocation>
    <subcellularLocation>
        <location evidence="3">Cytoplasm</location>
        <location evidence="3">Cytoskeleton</location>
    </subcellularLocation>
    <subcellularLocation>
        <location evidence="7">Cytoplasm</location>
        <location evidence="7">Perinuclear region</location>
    </subcellularLocation>
    <subcellularLocation>
        <location evidence="4">Early endosome membrane</location>
        <topology evidence="4">Peripheral membrane protein</topology>
        <orientation evidence="4">Cytoplasmic side</orientation>
    </subcellularLocation>
    <subcellularLocation>
        <location evidence="1">Nucleus</location>
    </subcellularLocation>
    <subcellularLocation>
        <location evidence="2">Recycling endosome membrane</location>
        <topology evidence="2">Peripheral membrane protein</topology>
        <orientation evidence="2">Cytoplasmic side</orientation>
    </subcellularLocation>
    <subcellularLocation>
        <location evidence="19">Synapse</location>
        <location evidence="19">Synaptosome</location>
    </subcellularLocation>
</comment>
<evidence type="ECO:0000256" key="11">
    <source>
        <dbReference type="ARBA" id="ARBA00022753"/>
    </source>
</evidence>
<dbReference type="Ensembl" id="ENSKMAT00000016062.1">
    <property type="protein sequence ID" value="ENSKMAP00000015834.1"/>
    <property type="gene ID" value="ENSKMAG00000011827.1"/>
</dbReference>
<evidence type="ECO:0000256" key="4">
    <source>
        <dbReference type="ARBA" id="ARBA00004469"/>
    </source>
</evidence>
<dbReference type="PANTHER" id="PTHR24214">
    <property type="entry name" value="PDZ AND LIM DOMAIN PROTEIN ZASP"/>
    <property type="match status" value="1"/>
</dbReference>
<evidence type="ECO:0000256" key="19">
    <source>
        <dbReference type="ARBA" id="ARBA00034102"/>
    </source>
</evidence>
<dbReference type="GO" id="GO:0031901">
    <property type="term" value="C:early endosome membrane"/>
    <property type="evidence" value="ECO:0007669"/>
    <property type="project" value="UniProtKB-SubCell"/>
</dbReference>
<name>A0A3Q3AWH3_KRYMA</name>
<dbReference type="PROSITE" id="PS50106">
    <property type="entry name" value="PDZ"/>
    <property type="match status" value="1"/>
</dbReference>
<accession>A0A3Q3AWH3</accession>
<dbReference type="AlphaFoldDB" id="A0A3Q3AWH3"/>
<dbReference type="Pfam" id="PF15936">
    <property type="entry name" value="DUF4749"/>
    <property type="match status" value="1"/>
</dbReference>
<dbReference type="Gene3D" id="2.30.42.10">
    <property type="match status" value="1"/>
</dbReference>
<dbReference type="GO" id="GO:0001725">
    <property type="term" value="C:stress fiber"/>
    <property type="evidence" value="ECO:0007669"/>
    <property type="project" value="TreeGrafter"/>
</dbReference>
<evidence type="ECO:0000256" key="17">
    <source>
        <dbReference type="ARBA" id="ARBA00023242"/>
    </source>
</evidence>
<feature type="compositionally biased region" description="Basic and acidic residues" evidence="23">
    <location>
        <begin position="96"/>
        <end position="109"/>
    </location>
</feature>
<dbReference type="Gene3D" id="2.10.110.10">
    <property type="entry name" value="Cysteine Rich Protein"/>
    <property type="match status" value="1"/>
</dbReference>
<feature type="compositionally biased region" description="Polar residues" evidence="23">
    <location>
        <begin position="149"/>
        <end position="158"/>
    </location>
</feature>
<dbReference type="InterPro" id="IPR050604">
    <property type="entry name" value="PDZ-LIM_domain"/>
</dbReference>
<keyword evidence="17" id="KW-0539">Nucleus</keyword>
<dbReference type="PROSITE" id="PS50023">
    <property type="entry name" value="LIM_DOMAIN_2"/>
    <property type="match status" value="1"/>
</dbReference>
<feature type="compositionally biased region" description="Pro residues" evidence="23">
    <location>
        <begin position="133"/>
        <end position="146"/>
    </location>
</feature>
<evidence type="ECO:0000313" key="27">
    <source>
        <dbReference type="Proteomes" id="UP000264800"/>
    </source>
</evidence>
<keyword evidence="9" id="KW-0771">Synaptosome</keyword>
<dbReference type="GO" id="GO:0030036">
    <property type="term" value="P:actin cytoskeleton organization"/>
    <property type="evidence" value="ECO:0007669"/>
    <property type="project" value="TreeGrafter"/>
</dbReference>
<reference evidence="26" key="2">
    <citation type="submission" date="2025-09" db="UniProtKB">
        <authorList>
            <consortium name="Ensembl"/>
        </authorList>
    </citation>
    <scope>IDENTIFICATION</scope>
</reference>
<evidence type="ECO:0000256" key="21">
    <source>
        <dbReference type="ARBA" id="ARBA00045474"/>
    </source>
</evidence>
<keyword evidence="10 22" id="KW-0479">Metal-binding</keyword>
<proteinExistence type="predicted"/>
<evidence type="ECO:0000259" key="24">
    <source>
        <dbReference type="PROSITE" id="PS50023"/>
    </source>
</evidence>
<dbReference type="SMART" id="SM00132">
    <property type="entry name" value="LIM"/>
    <property type="match status" value="1"/>
</dbReference>
<dbReference type="CTD" id="8572"/>
<dbReference type="PANTHER" id="PTHR24214:SF6">
    <property type="entry name" value="PDZ AND LIM DOMAIN PROTEIN 4"/>
    <property type="match status" value="1"/>
</dbReference>
<feature type="domain" description="LIM zinc-binding" evidence="24">
    <location>
        <begin position="300"/>
        <end position="359"/>
    </location>
</feature>
<evidence type="ECO:0000259" key="25">
    <source>
        <dbReference type="PROSITE" id="PS50106"/>
    </source>
</evidence>
<dbReference type="Pfam" id="PF00412">
    <property type="entry name" value="LIM"/>
    <property type="match status" value="1"/>
</dbReference>
<dbReference type="RefSeq" id="XP_017276721.1">
    <property type="nucleotide sequence ID" value="XM_017421232.3"/>
</dbReference>
<dbReference type="OrthoDB" id="1293114at2759"/>
<dbReference type="OMA" id="DNKQMLN"/>
<evidence type="ECO:0000256" key="23">
    <source>
        <dbReference type="SAM" id="MobiDB-lite"/>
    </source>
</evidence>
<dbReference type="GO" id="GO:0048471">
    <property type="term" value="C:perinuclear region of cytoplasm"/>
    <property type="evidence" value="ECO:0007669"/>
    <property type="project" value="UniProtKB-SubCell"/>
</dbReference>
<dbReference type="GO" id="GO:0030018">
    <property type="term" value="C:Z disc"/>
    <property type="evidence" value="ECO:0007669"/>
    <property type="project" value="TreeGrafter"/>
</dbReference>
<dbReference type="GeneTree" id="ENSGT00940000159536"/>
<evidence type="ECO:0000313" key="26">
    <source>
        <dbReference type="Ensembl" id="ENSKMAP00000015834.1"/>
    </source>
</evidence>